<keyword evidence="3 5" id="KW-1133">Transmembrane helix</keyword>
<feature type="domain" description="BAP29/BAP31 transmembrane" evidence="6">
    <location>
        <begin position="28"/>
        <end position="111"/>
    </location>
</feature>
<keyword evidence="5" id="KW-0653">Protein transport</keyword>
<dbReference type="Proteomes" id="UP000241769">
    <property type="component" value="Unassembled WGS sequence"/>
</dbReference>
<evidence type="ECO:0000259" key="6">
    <source>
        <dbReference type="Pfam" id="PF05529"/>
    </source>
</evidence>
<dbReference type="GO" id="GO:0070973">
    <property type="term" value="P:protein localization to endoplasmic reticulum exit site"/>
    <property type="evidence" value="ECO:0007669"/>
    <property type="project" value="UniProtKB-UniRule"/>
</dbReference>
<evidence type="ECO:0000256" key="2">
    <source>
        <dbReference type="ARBA" id="ARBA00022692"/>
    </source>
</evidence>
<keyword evidence="5" id="KW-0256">Endoplasmic reticulum</keyword>
<evidence type="ECO:0000256" key="1">
    <source>
        <dbReference type="ARBA" id="ARBA00004141"/>
    </source>
</evidence>
<sequence>MVEAIFLVVLLFPYVPDNLVENLLQVLTLKATRIVFVILALFTGDQTYKMYKEERRVIDKLTHAEIEHHRGQKFRSERNFYLCAFTLTLFLIIMRMSSLLKSHIAERRELAEFRKRSTSAKAQ</sequence>
<evidence type="ECO:0000313" key="8">
    <source>
        <dbReference type="Proteomes" id="UP000241769"/>
    </source>
</evidence>
<comment type="function">
    <text evidence="5">May play a role in anterograde transport of membrane proteins from the endoplasmic reticulum to the Golgi.</text>
</comment>
<dbReference type="AlphaFoldDB" id="A0A2P6MRX1"/>
<dbReference type="InterPro" id="IPR040463">
    <property type="entry name" value="BAP29/BAP31_N"/>
</dbReference>
<comment type="caution">
    <text evidence="5">Lacks conserved residue(s) required for the propagation of feature annotation.</text>
</comment>
<dbReference type="PANTHER" id="PTHR12701">
    <property type="entry name" value="BCR-ASSOCIATED PROTEIN, BAP"/>
    <property type="match status" value="1"/>
</dbReference>
<dbReference type="PANTHER" id="PTHR12701:SF20">
    <property type="entry name" value="ENDOPLASMIC RETICULUM TRANSMEMBRANE PROTEIN"/>
    <property type="match status" value="1"/>
</dbReference>
<protein>
    <recommendedName>
        <fullName evidence="5">Endoplasmic reticulum transmembrane protein</fullName>
    </recommendedName>
</protein>
<comment type="subcellular location">
    <subcellularLocation>
        <location evidence="5">Endoplasmic reticulum membrane</location>
        <topology evidence="5">Multi-pass membrane protein</topology>
    </subcellularLocation>
    <subcellularLocation>
        <location evidence="1">Membrane</location>
        <topology evidence="1">Multi-pass membrane protein</topology>
    </subcellularLocation>
</comment>
<gene>
    <name evidence="7" type="ORF">PROFUN_06583</name>
</gene>
<comment type="caution">
    <text evidence="7">The sequence shown here is derived from an EMBL/GenBank/DDBJ whole genome shotgun (WGS) entry which is preliminary data.</text>
</comment>
<comment type="similarity">
    <text evidence="5">Belongs to the BCAP29/BCAP31 family.</text>
</comment>
<evidence type="ECO:0000313" key="7">
    <source>
        <dbReference type="EMBL" id="PRP74454.1"/>
    </source>
</evidence>
<organism evidence="7 8">
    <name type="scientific">Planoprotostelium fungivorum</name>
    <dbReference type="NCBI Taxonomy" id="1890364"/>
    <lineage>
        <taxon>Eukaryota</taxon>
        <taxon>Amoebozoa</taxon>
        <taxon>Evosea</taxon>
        <taxon>Variosea</taxon>
        <taxon>Cavosteliida</taxon>
        <taxon>Cavosteliaceae</taxon>
        <taxon>Planoprotostelium</taxon>
    </lineage>
</organism>
<evidence type="ECO:0000256" key="3">
    <source>
        <dbReference type="ARBA" id="ARBA00022989"/>
    </source>
</evidence>
<dbReference type="EMBL" id="MDYQ01000463">
    <property type="protein sequence ID" value="PRP74454.1"/>
    <property type="molecule type" value="Genomic_DNA"/>
</dbReference>
<proteinExistence type="inferred from homology"/>
<dbReference type="GO" id="GO:0006886">
    <property type="term" value="P:intracellular protein transport"/>
    <property type="evidence" value="ECO:0007669"/>
    <property type="project" value="UniProtKB-UniRule"/>
</dbReference>
<dbReference type="GO" id="GO:0005789">
    <property type="term" value="C:endoplasmic reticulum membrane"/>
    <property type="evidence" value="ECO:0007669"/>
    <property type="project" value="UniProtKB-SubCell"/>
</dbReference>
<keyword evidence="8" id="KW-1185">Reference proteome</keyword>
<feature type="transmembrane region" description="Helical" evidence="5">
    <location>
        <begin position="80"/>
        <end position="100"/>
    </location>
</feature>
<keyword evidence="4 5" id="KW-0472">Membrane</keyword>
<evidence type="ECO:0000256" key="4">
    <source>
        <dbReference type="ARBA" id="ARBA00023136"/>
    </source>
</evidence>
<dbReference type="OrthoDB" id="435607at2759"/>
<keyword evidence="5" id="KW-0813">Transport</keyword>
<accession>A0A2P6MRX1</accession>
<name>A0A2P6MRX1_9EUKA</name>
<dbReference type="InParanoid" id="A0A2P6MRX1"/>
<feature type="transmembrane region" description="Helical" evidence="5">
    <location>
        <begin position="23"/>
        <end position="42"/>
    </location>
</feature>
<evidence type="ECO:0000256" key="5">
    <source>
        <dbReference type="RuleBase" id="RU367026"/>
    </source>
</evidence>
<dbReference type="GO" id="GO:0006888">
    <property type="term" value="P:endoplasmic reticulum to Golgi vesicle-mediated transport"/>
    <property type="evidence" value="ECO:0007669"/>
    <property type="project" value="UniProtKB-UniRule"/>
</dbReference>
<reference evidence="7 8" key="1">
    <citation type="journal article" date="2018" name="Genome Biol. Evol.">
        <title>Multiple Roots of Fruiting Body Formation in Amoebozoa.</title>
        <authorList>
            <person name="Hillmann F."/>
            <person name="Forbes G."/>
            <person name="Novohradska S."/>
            <person name="Ferling I."/>
            <person name="Riege K."/>
            <person name="Groth M."/>
            <person name="Westermann M."/>
            <person name="Marz M."/>
            <person name="Spaller T."/>
            <person name="Winckler T."/>
            <person name="Schaap P."/>
            <person name="Glockner G."/>
        </authorList>
    </citation>
    <scope>NUCLEOTIDE SEQUENCE [LARGE SCALE GENOMIC DNA]</scope>
    <source>
        <strain evidence="7 8">Jena</strain>
    </source>
</reference>
<dbReference type="InterPro" id="IPR008417">
    <property type="entry name" value="BAP29/BAP31"/>
</dbReference>
<keyword evidence="2 5" id="KW-0812">Transmembrane</keyword>
<keyword evidence="5" id="KW-0931">ER-Golgi transport</keyword>
<dbReference type="Pfam" id="PF05529">
    <property type="entry name" value="Bap31"/>
    <property type="match status" value="1"/>
</dbReference>